<evidence type="ECO:0008006" key="3">
    <source>
        <dbReference type="Google" id="ProtNLM"/>
    </source>
</evidence>
<organism evidence="1 2">
    <name type="scientific">Neobacillus kokaensis</name>
    <dbReference type="NCBI Taxonomy" id="2759023"/>
    <lineage>
        <taxon>Bacteria</taxon>
        <taxon>Bacillati</taxon>
        <taxon>Bacillota</taxon>
        <taxon>Bacilli</taxon>
        <taxon>Bacillales</taxon>
        <taxon>Bacillaceae</taxon>
        <taxon>Neobacillus</taxon>
    </lineage>
</organism>
<proteinExistence type="predicted"/>
<protein>
    <recommendedName>
        <fullName evidence="3">DUF5082 domain-containing protein</fullName>
    </recommendedName>
</protein>
<accession>A0ABQ3N4V9</accession>
<comment type="caution">
    <text evidence="1">The sequence shown here is derived from an EMBL/GenBank/DDBJ whole genome shotgun (WGS) entry which is preliminary data.</text>
</comment>
<sequence length="117" mass="13856">MDVSKQQLELVKQQGENILKSMNELKRRAKKKGRERFDQYEKLSANRHSFTVYTFIDSKIEQAKSVQLFQQKLDLFDNEFDEIRTNFEADVDLKAIEATYQEVVTAYNEMIININNL</sequence>
<evidence type="ECO:0000313" key="2">
    <source>
        <dbReference type="Proteomes" id="UP000637074"/>
    </source>
</evidence>
<name>A0ABQ3N4V9_9BACI</name>
<reference evidence="1 2" key="1">
    <citation type="journal article" date="2022" name="Int. J. Syst. Evol. Microbiol.">
        <title>Neobacillus kokaensis sp. nov., isolated from soil.</title>
        <authorList>
            <person name="Yuki K."/>
            <person name="Matsubara H."/>
            <person name="Yamaguchi S."/>
        </authorList>
    </citation>
    <scope>NUCLEOTIDE SEQUENCE [LARGE SCALE GENOMIC DNA]</scope>
    <source>
        <strain evidence="1 2">LOB 377</strain>
    </source>
</reference>
<dbReference type="Proteomes" id="UP000637074">
    <property type="component" value="Unassembled WGS sequence"/>
</dbReference>
<keyword evidence="2" id="KW-1185">Reference proteome</keyword>
<evidence type="ECO:0000313" key="1">
    <source>
        <dbReference type="EMBL" id="GHH99091.1"/>
    </source>
</evidence>
<dbReference type="EMBL" id="BNDS01000010">
    <property type="protein sequence ID" value="GHH99091.1"/>
    <property type="molecule type" value="Genomic_DNA"/>
</dbReference>
<gene>
    <name evidence="1" type="ORF">AM1BK_26340</name>
</gene>